<sequence>MYFKKVFQLYICFLIISSTLANEHVYKIKGIGFKKGAWAEYKVEGYGVRYYGNVEEEKIGKILVKLISLTIKGKEYIGIEIDHKESAPFEKSIFAQLFEKDNKNSYYLAKINRSPTICMSQPPPYYEDVPELFDKKSIEQEYEVDLTIWKFIGKENLRLNSGKNIEVFKFRMVGMLQGAKITRDLWLSSEIPTYMVLNKETIGDKSRSITLVNFGMEGGLPLFTDKDVNACNAEVSDFSQLHPNIQPEVSKKFCQHDMDCVCGVDKETGKCAFGNRNFIDTSKQCPDFCSGIGGQFEIKCINNICTQRLRR</sequence>
<dbReference type="EMBL" id="DSFP01000049">
    <property type="protein sequence ID" value="HEW46126.1"/>
    <property type="molecule type" value="Genomic_DNA"/>
</dbReference>
<accession>A0A7C2ZH68</accession>
<proteinExistence type="predicted"/>
<evidence type="ECO:0000313" key="1">
    <source>
        <dbReference type="EMBL" id="HEW46126.1"/>
    </source>
</evidence>
<organism evidence="1">
    <name type="scientific">Hydrogenobacter sp</name>
    <dbReference type="NCBI Taxonomy" id="2152829"/>
    <lineage>
        <taxon>Bacteria</taxon>
        <taxon>Pseudomonadati</taxon>
        <taxon>Aquificota</taxon>
        <taxon>Aquificia</taxon>
        <taxon>Aquificales</taxon>
        <taxon>Aquificaceae</taxon>
        <taxon>Hydrogenobacter</taxon>
    </lineage>
</organism>
<reference evidence="1" key="1">
    <citation type="journal article" date="2020" name="mSystems">
        <title>Genome- and Community-Level Interaction Insights into Carbon Utilization and Element Cycling Functions of Hydrothermarchaeota in Hydrothermal Sediment.</title>
        <authorList>
            <person name="Zhou Z."/>
            <person name="Liu Y."/>
            <person name="Xu W."/>
            <person name="Pan J."/>
            <person name="Luo Z.H."/>
            <person name="Li M."/>
        </authorList>
    </citation>
    <scope>NUCLEOTIDE SEQUENCE [LARGE SCALE GENOMIC DNA]</scope>
    <source>
        <strain evidence="1">SpSt-132</strain>
    </source>
</reference>
<dbReference type="AlphaFoldDB" id="A0A7C2ZH68"/>
<protein>
    <submittedName>
        <fullName evidence="1">Uncharacterized protein</fullName>
    </submittedName>
</protein>
<gene>
    <name evidence="1" type="ORF">ENO47_05600</name>
</gene>
<comment type="caution">
    <text evidence="1">The sequence shown here is derived from an EMBL/GenBank/DDBJ whole genome shotgun (WGS) entry which is preliminary data.</text>
</comment>
<name>A0A7C2ZH68_9AQUI</name>